<reference evidence="2 3" key="1">
    <citation type="submission" date="2019-07" db="EMBL/GenBank/DDBJ databases">
        <title>Analysis of the biochemical properties, biological activity and biotechnological potential of siderophores and biosurfactants produced by Antarctic psychrotolerant bacteria.</title>
        <authorList>
            <person name="Styczynski M."/>
            <person name="Krucon T."/>
            <person name="Decewicz P."/>
            <person name="Dziewit L."/>
        </authorList>
    </citation>
    <scope>NUCLEOTIDE SEQUENCE [LARGE SCALE GENOMIC DNA]</scope>
    <source>
        <strain evidence="2 3">ANT_H27</strain>
    </source>
</reference>
<feature type="transmembrane region" description="Helical" evidence="1">
    <location>
        <begin position="29"/>
        <end position="54"/>
    </location>
</feature>
<dbReference type="AlphaFoldDB" id="A0A5B0EHZ8"/>
<organism evidence="2 3">
    <name type="scientific">Paeniglutamicibacter gangotriensis</name>
    <dbReference type="NCBI Taxonomy" id="254787"/>
    <lineage>
        <taxon>Bacteria</taxon>
        <taxon>Bacillati</taxon>
        <taxon>Actinomycetota</taxon>
        <taxon>Actinomycetes</taxon>
        <taxon>Micrococcales</taxon>
        <taxon>Micrococcaceae</taxon>
        <taxon>Paeniglutamicibacter</taxon>
    </lineage>
</organism>
<dbReference type="PANTHER" id="PTHR37314:SF4">
    <property type="entry name" value="UPF0700 TRANSMEMBRANE PROTEIN YOAK"/>
    <property type="match status" value="1"/>
</dbReference>
<accession>A0A5B0EHZ8</accession>
<sequence>MEPCGLASLLVGARTRRTHVARSLGWRGIAYASGLTAIAGFVDGVAFIHFGGYFVSFMSGNSTRSSAGLAEGNVFEWAIAIGLVLSFVLGVAAATVASQVPSVHRRGAVLSVSSIFLLASALTTLGTARGIWTAVLMAMSMGAINATYTRRGEVTVGLTYMTGALVKMGQHLAGALLGGPKGAWLPYGALWGMITLGSFVGAFLYLQVGLLILWVAALALVGWTIVAFVRDSPRWWNRESSS</sequence>
<dbReference type="EMBL" id="VOBL01000007">
    <property type="protein sequence ID" value="KAA0977451.1"/>
    <property type="molecule type" value="Genomic_DNA"/>
</dbReference>
<feature type="transmembrane region" description="Helical" evidence="1">
    <location>
        <begin position="211"/>
        <end position="229"/>
    </location>
</feature>
<evidence type="ECO:0000256" key="1">
    <source>
        <dbReference type="SAM" id="Phobius"/>
    </source>
</evidence>
<dbReference type="Pfam" id="PF06912">
    <property type="entry name" value="DUF1275"/>
    <property type="match status" value="1"/>
</dbReference>
<keyword evidence="1" id="KW-0812">Transmembrane</keyword>
<protein>
    <submittedName>
        <fullName evidence="2">DUF1275 domain-containing protein</fullName>
    </submittedName>
</protein>
<dbReference type="PANTHER" id="PTHR37314">
    <property type="entry name" value="SLR0142 PROTEIN"/>
    <property type="match status" value="1"/>
</dbReference>
<comment type="caution">
    <text evidence="2">The sequence shown here is derived from an EMBL/GenBank/DDBJ whole genome shotgun (WGS) entry which is preliminary data.</text>
</comment>
<feature type="transmembrane region" description="Helical" evidence="1">
    <location>
        <begin position="108"/>
        <end position="125"/>
    </location>
</feature>
<proteinExistence type="predicted"/>
<name>A0A5B0EHZ8_9MICC</name>
<dbReference type="Proteomes" id="UP000323856">
    <property type="component" value="Unassembled WGS sequence"/>
</dbReference>
<feature type="transmembrane region" description="Helical" evidence="1">
    <location>
        <begin position="74"/>
        <end position="96"/>
    </location>
</feature>
<keyword evidence="1" id="KW-1133">Transmembrane helix</keyword>
<gene>
    <name evidence="2" type="ORF">FQ154_08610</name>
</gene>
<dbReference type="OrthoDB" id="3544269at2"/>
<evidence type="ECO:0000313" key="3">
    <source>
        <dbReference type="Proteomes" id="UP000323856"/>
    </source>
</evidence>
<feature type="transmembrane region" description="Helical" evidence="1">
    <location>
        <begin position="184"/>
        <end position="205"/>
    </location>
</feature>
<dbReference type="InterPro" id="IPR010699">
    <property type="entry name" value="DUF1275"/>
</dbReference>
<evidence type="ECO:0000313" key="2">
    <source>
        <dbReference type="EMBL" id="KAA0977451.1"/>
    </source>
</evidence>
<keyword evidence="1" id="KW-0472">Membrane</keyword>